<evidence type="ECO:0000313" key="2">
    <source>
        <dbReference type="EMBL" id="GLS73714.1"/>
    </source>
</evidence>
<dbReference type="AlphaFoldDB" id="A0AA37TMP1"/>
<organism evidence="2 3">
    <name type="scientific">Methylobacterium tardum</name>
    <dbReference type="NCBI Taxonomy" id="374432"/>
    <lineage>
        <taxon>Bacteria</taxon>
        <taxon>Pseudomonadati</taxon>
        <taxon>Pseudomonadota</taxon>
        <taxon>Alphaproteobacteria</taxon>
        <taxon>Hyphomicrobiales</taxon>
        <taxon>Methylobacteriaceae</taxon>
        <taxon>Methylobacterium</taxon>
    </lineage>
</organism>
<dbReference type="Proteomes" id="UP001157440">
    <property type="component" value="Unassembled WGS sequence"/>
</dbReference>
<dbReference type="EMBL" id="BSPL01000029">
    <property type="protein sequence ID" value="GLS73714.1"/>
    <property type="molecule type" value="Genomic_DNA"/>
</dbReference>
<accession>A0AA37TMP1</accession>
<sequence>MERGIHHHHVDRQAEGQHRHGIDAAVAGGDLVTQHPDLRRDLVAPALVAADNQHLNTVAAALGKAVRGSLDVGWGHSALDFALALRCSMLSWEAIHTQARRREGAAFGAAVAQ</sequence>
<feature type="compositionally biased region" description="Basic residues" evidence="1">
    <location>
        <begin position="1"/>
        <end position="10"/>
    </location>
</feature>
<protein>
    <submittedName>
        <fullName evidence="2">Uncharacterized protein</fullName>
    </submittedName>
</protein>
<evidence type="ECO:0000313" key="3">
    <source>
        <dbReference type="Proteomes" id="UP001157440"/>
    </source>
</evidence>
<name>A0AA37TMP1_9HYPH</name>
<gene>
    <name evidence="2" type="ORF">GCM10007890_57290</name>
</gene>
<feature type="compositionally biased region" description="Basic and acidic residues" evidence="1">
    <location>
        <begin position="11"/>
        <end position="20"/>
    </location>
</feature>
<reference evidence="3" key="1">
    <citation type="journal article" date="2019" name="Int. J. Syst. Evol. Microbiol.">
        <title>The Global Catalogue of Microorganisms (GCM) 10K type strain sequencing project: providing services to taxonomists for standard genome sequencing and annotation.</title>
        <authorList>
            <consortium name="The Broad Institute Genomics Platform"/>
            <consortium name="The Broad Institute Genome Sequencing Center for Infectious Disease"/>
            <person name="Wu L."/>
            <person name="Ma J."/>
        </authorList>
    </citation>
    <scope>NUCLEOTIDE SEQUENCE [LARGE SCALE GENOMIC DNA]</scope>
    <source>
        <strain evidence="3">NBRC 103632</strain>
    </source>
</reference>
<feature type="region of interest" description="Disordered" evidence="1">
    <location>
        <begin position="1"/>
        <end position="20"/>
    </location>
</feature>
<evidence type="ECO:0000256" key="1">
    <source>
        <dbReference type="SAM" id="MobiDB-lite"/>
    </source>
</evidence>
<proteinExistence type="predicted"/>
<keyword evidence="3" id="KW-1185">Reference proteome</keyword>
<comment type="caution">
    <text evidence="2">The sequence shown here is derived from an EMBL/GenBank/DDBJ whole genome shotgun (WGS) entry which is preliminary data.</text>
</comment>